<dbReference type="RefSeq" id="XP_031934552.1">
    <property type="nucleotide sequence ID" value="XM_032088503.1"/>
</dbReference>
<sequence>MVEPNHSVAHCQSSSQNEFPLGGINCFTVKIIPHLYDSLDATRYADLNQPFDISWMEYFYANDKLGKEITLRVTIADDQLKSEASKLHPLLYQPGIVKELRRDPRIGRYIAIIKRAIGERRVCSLAFRISGATPLDSTAV</sequence>
<dbReference type="GeneID" id="43673194"/>
<accession>A0A5N7CUE7</accession>
<organism evidence="1 2">
    <name type="scientific">Aspergillus pseudonomiae</name>
    <dbReference type="NCBI Taxonomy" id="1506151"/>
    <lineage>
        <taxon>Eukaryota</taxon>
        <taxon>Fungi</taxon>
        <taxon>Dikarya</taxon>
        <taxon>Ascomycota</taxon>
        <taxon>Pezizomycotina</taxon>
        <taxon>Eurotiomycetes</taxon>
        <taxon>Eurotiomycetidae</taxon>
        <taxon>Eurotiales</taxon>
        <taxon>Aspergillaceae</taxon>
        <taxon>Aspergillus</taxon>
        <taxon>Aspergillus subgen. Circumdati</taxon>
    </lineage>
</organism>
<gene>
    <name evidence="1" type="ORF">BDV37DRAFT_289590</name>
</gene>
<reference evidence="1 2" key="1">
    <citation type="submission" date="2019-04" db="EMBL/GenBank/DDBJ databases">
        <authorList>
            <consortium name="DOE Joint Genome Institute"/>
            <person name="Mondo S."/>
            <person name="Kjaerbolling I."/>
            <person name="Vesth T."/>
            <person name="Frisvad J.C."/>
            <person name="Nybo J.L."/>
            <person name="Theobald S."/>
            <person name="Kildgaard S."/>
            <person name="Isbrandt T."/>
            <person name="Kuo A."/>
            <person name="Sato A."/>
            <person name="Lyhne E.K."/>
            <person name="Kogle M.E."/>
            <person name="Wiebenga A."/>
            <person name="Kun R.S."/>
            <person name="Lubbers R.J."/>
            <person name="Makela M.R."/>
            <person name="Barry K."/>
            <person name="Chovatia M."/>
            <person name="Clum A."/>
            <person name="Daum C."/>
            <person name="Haridas S."/>
            <person name="He G."/>
            <person name="LaButti K."/>
            <person name="Lipzen A."/>
            <person name="Riley R."/>
            <person name="Salamov A."/>
            <person name="Simmons B.A."/>
            <person name="Magnuson J.K."/>
            <person name="Henrissat B."/>
            <person name="Mortensen U.H."/>
            <person name="Larsen T.O."/>
            <person name="Devries R.P."/>
            <person name="Grigoriev I.V."/>
            <person name="Machida M."/>
            <person name="Baker S.E."/>
            <person name="Andersen M.R."/>
            <person name="Cantor M.N."/>
            <person name="Hua S.X."/>
        </authorList>
    </citation>
    <scope>NUCLEOTIDE SEQUENCE [LARGE SCALE GENOMIC DNA]</scope>
    <source>
        <strain evidence="1 2">CBS 119388</strain>
    </source>
</reference>
<protein>
    <submittedName>
        <fullName evidence="1">Uncharacterized protein</fullName>
    </submittedName>
</protein>
<dbReference type="EMBL" id="ML736908">
    <property type="protein sequence ID" value="KAE8397233.1"/>
    <property type="molecule type" value="Genomic_DNA"/>
</dbReference>
<dbReference type="AlphaFoldDB" id="A0A5N7CUE7"/>
<evidence type="ECO:0000313" key="1">
    <source>
        <dbReference type="EMBL" id="KAE8397233.1"/>
    </source>
</evidence>
<dbReference type="Proteomes" id="UP000325579">
    <property type="component" value="Unassembled WGS sequence"/>
</dbReference>
<keyword evidence="2" id="KW-1185">Reference proteome</keyword>
<name>A0A5N7CUE7_9EURO</name>
<evidence type="ECO:0000313" key="2">
    <source>
        <dbReference type="Proteomes" id="UP000325579"/>
    </source>
</evidence>
<proteinExistence type="predicted"/>